<sequence length="715" mass="78519">MLAILLITLTTVLSVVLSHEHPNPRATTAKFSPIKPPSYPLAVRNPYLSAWLDGTEVQNLPEAQAMFWRGQKLGWSVMAKVDDANYNIFGVADALDGSKNAQFVSAEYTSTRTTFVLAAGNAKITLDFLSPVWPGADDDSLVKQSFPFSYLTVSAEGFNSKKPTVHIYSDIDSTWLGHSAPSFELSRLNSGGHWAWEWNSTHDATFTEANNMAQWGQVLYTTIAEDNIDMTTTFGHRDVVRSAFFKNKKLDATSETFTGFSTDQVITSYIPVTAFAHSVGKVSKKTSVVFGIGNTRQEGVNFVGDAQTYYYHTKYTNTMDAVDAAFNDLDSTRSHCADLDTKIHSKSMDIGGQNYTDITTLSVRQIYGAIDVTVPLSTMNKDDTIAWVKEISSNGDIQTMDIIYPMAPIFYWLEPEYIRLMLRPVVKYLNSGKWPKKFTIHDLGAHGYQNGGYPNAVGHNNGEDEQMPLESTGNLLILAAMYQKASKKTDLATNYETLFKHYAEYLWANGLVPADQLSTNDGAGKLVNQTNLAIKAAVGLAAAGYMYDNATMTAQAKTMASSIATKAYGLANDGSHLTLRYGHDESWSVMFNLYPDALLNLSTFNETSYAKQSAYYLSMRGANAIGLPIDSRGDYGSTNWMMFAGATDPDGAKSAAGQMFINDIHAYLEVTKSGVPFCDRYFVEGGRMGEASPAGHTFRARPVVGGHFAFVARGK</sequence>
<dbReference type="Pfam" id="PF16335">
    <property type="entry name" value="GtaA_6_Hairpin"/>
    <property type="match status" value="1"/>
</dbReference>
<dbReference type="InterPro" id="IPR052743">
    <property type="entry name" value="Glutaminase_GtaA"/>
</dbReference>
<protein>
    <submittedName>
        <fullName evidence="4">Glutaminase</fullName>
    </submittedName>
</protein>
<proteinExistence type="predicted"/>
<organism evidence="4 5">
    <name type="scientific">Saccharata proteae CBS 121410</name>
    <dbReference type="NCBI Taxonomy" id="1314787"/>
    <lineage>
        <taxon>Eukaryota</taxon>
        <taxon>Fungi</taxon>
        <taxon>Dikarya</taxon>
        <taxon>Ascomycota</taxon>
        <taxon>Pezizomycotina</taxon>
        <taxon>Dothideomycetes</taxon>
        <taxon>Dothideomycetes incertae sedis</taxon>
        <taxon>Botryosphaeriales</taxon>
        <taxon>Saccharataceae</taxon>
        <taxon>Saccharata</taxon>
    </lineage>
</organism>
<evidence type="ECO:0000313" key="4">
    <source>
        <dbReference type="EMBL" id="KAF2087364.1"/>
    </source>
</evidence>
<dbReference type="EMBL" id="ML978720">
    <property type="protein sequence ID" value="KAF2087364.1"/>
    <property type="molecule type" value="Genomic_DNA"/>
</dbReference>
<dbReference type="PANTHER" id="PTHR31987:SF14">
    <property type="entry name" value="PUTATIVE (AFU_ORTHOLOGUE AFUA_6G09910)-RELATED"/>
    <property type="match status" value="1"/>
</dbReference>
<reference evidence="4" key="1">
    <citation type="journal article" date="2020" name="Stud. Mycol.">
        <title>101 Dothideomycetes genomes: a test case for predicting lifestyles and emergence of pathogens.</title>
        <authorList>
            <person name="Haridas S."/>
            <person name="Albert R."/>
            <person name="Binder M."/>
            <person name="Bloem J."/>
            <person name="Labutti K."/>
            <person name="Salamov A."/>
            <person name="Andreopoulos B."/>
            <person name="Baker S."/>
            <person name="Barry K."/>
            <person name="Bills G."/>
            <person name="Bluhm B."/>
            <person name="Cannon C."/>
            <person name="Castanera R."/>
            <person name="Culley D."/>
            <person name="Daum C."/>
            <person name="Ezra D."/>
            <person name="Gonzalez J."/>
            <person name="Henrissat B."/>
            <person name="Kuo A."/>
            <person name="Liang C."/>
            <person name="Lipzen A."/>
            <person name="Lutzoni F."/>
            <person name="Magnuson J."/>
            <person name="Mondo S."/>
            <person name="Nolan M."/>
            <person name="Ohm R."/>
            <person name="Pangilinan J."/>
            <person name="Park H.-J."/>
            <person name="Ramirez L."/>
            <person name="Alfaro M."/>
            <person name="Sun H."/>
            <person name="Tritt A."/>
            <person name="Yoshinaga Y."/>
            <person name="Zwiers L.-H."/>
            <person name="Turgeon B."/>
            <person name="Goodwin S."/>
            <person name="Spatafora J."/>
            <person name="Crous P."/>
            <person name="Grigoriev I."/>
        </authorList>
    </citation>
    <scope>NUCLEOTIDE SEQUENCE</scope>
    <source>
        <strain evidence="4">CBS 121410</strain>
    </source>
</reference>
<evidence type="ECO:0000256" key="1">
    <source>
        <dbReference type="SAM" id="SignalP"/>
    </source>
</evidence>
<feature type="signal peptide" evidence="1">
    <location>
        <begin position="1"/>
        <end position="18"/>
    </location>
</feature>
<feature type="chain" id="PRO_5040320657" evidence="1">
    <location>
        <begin position="19"/>
        <end position="715"/>
    </location>
</feature>
<dbReference type="AlphaFoldDB" id="A0A9P4HWL2"/>
<name>A0A9P4HWL2_9PEZI</name>
<gene>
    <name evidence="4" type="ORF">K490DRAFT_42129</name>
</gene>
<feature type="domain" description="Glutaminase A central" evidence="2">
    <location>
        <begin position="352"/>
        <end position="710"/>
    </location>
</feature>
<comment type="caution">
    <text evidence="4">The sequence shown here is derived from an EMBL/GenBank/DDBJ whole genome shotgun (WGS) entry which is preliminary data.</text>
</comment>
<keyword evidence="1" id="KW-0732">Signal</keyword>
<evidence type="ECO:0000259" key="2">
    <source>
        <dbReference type="Pfam" id="PF16335"/>
    </source>
</evidence>
<dbReference type="OrthoDB" id="3918848at2759"/>
<dbReference type="PANTHER" id="PTHR31987">
    <property type="entry name" value="GLUTAMINASE A-RELATED"/>
    <property type="match status" value="1"/>
</dbReference>
<keyword evidence="5" id="KW-1185">Reference proteome</keyword>
<evidence type="ECO:0000259" key="3">
    <source>
        <dbReference type="Pfam" id="PF17168"/>
    </source>
</evidence>
<dbReference type="Proteomes" id="UP000799776">
    <property type="component" value="Unassembled WGS sequence"/>
</dbReference>
<dbReference type="InterPro" id="IPR033433">
    <property type="entry name" value="GtaA_N"/>
</dbReference>
<accession>A0A9P4HWL2</accession>
<dbReference type="InterPro" id="IPR032514">
    <property type="entry name" value="GtaA_central"/>
</dbReference>
<feature type="domain" description="Glutaminase A N-terminal" evidence="3">
    <location>
        <begin position="111"/>
        <end position="345"/>
    </location>
</feature>
<evidence type="ECO:0000313" key="5">
    <source>
        <dbReference type="Proteomes" id="UP000799776"/>
    </source>
</evidence>
<dbReference type="Pfam" id="PF17168">
    <property type="entry name" value="DUF5127"/>
    <property type="match status" value="1"/>
</dbReference>